<dbReference type="InterPro" id="IPR018511">
    <property type="entry name" value="Hemolysin-typ_Ca-bd_CS"/>
</dbReference>
<dbReference type="Gene3D" id="2.150.10.10">
    <property type="entry name" value="Serralysin-like metalloprotease, C-terminal"/>
    <property type="match status" value="3"/>
</dbReference>
<dbReference type="InterPro" id="IPR050557">
    <property type="entry name" value="RTX_toxin/Mannuronan_C5-epim"/>
</dbReference>
<dbReference type="Pfam" id="PF06594">
    <property type="entry name" value="HCBP_related"/>
    <property type="match status" value="1"/>
</dbReference>
<evidence type="ECO:0000256" key="1">
    <source>
        <dbReference type="ARBA" id="ARBA00004613"/>
    </source>
</evidence>
<comment type="subcellular location">
    <subcellularLocation>
        <location evidence="1">Secreted</location>
    </subcellularLocation>
</comment>
<keyword evidence="2" id="KW-0964">Secreted</keyword>
<reference evidence="5 6" key="1">
    <citation type="submission" date="2021-10" db="EMBL/GenBank/DDBJ databases">
        <title>Genome sequencing of Xanthomonas strains from NCPPB.</title>
        <authorList>
            <person name="Hussein R."/>
            <person name="Harrison J."/>
            <person name="Studholme D.J."/>
            <person name="Vicente J."/>
            <person name="Grant M."/>
        </authorList>
    </citation>
    <scope>NUCLEOTIDE SEQUENCE [LARGE SCALE GENOMIC DNA]</scope>
    <source>
        <strain evidence="5 6">NCPPB 101</strain>
    </source>
</reference>
<gene>
    <name evidence="5" type="ORF">LL965_11675</name>
</gene>
<dbReference type="InterPro" id="IPR013783">
    <property type="entry name" value="Ig-like_fold"/>
</dbReference>
<dbReference type="InterPro" id="IPR010566">
    <property type="entry name" value="Haemolys_ca-bd"/>
</dbReference>
<dbReference type="InterPro" id="IPR006644">
    <property type="entry name" value="Cadg"/>
</dbReference>
<proteinExistence type="predicted"/>
<dbReference type="PROSITE" id="PS00330">
    <property type="entry name" value="HEMOLYSIN_CALCIUM"/>
    <property type="match status" value="3"/>
</dbReference>
<dbReference type="Gene3D" id="2.60.40.10">
    <property type="entry name" value="Immunoglobulins"/>
    <property type="match status" value="1"/>
</dbReference>
<evidence type="ECO:0000256" key="3">
    <source>
        <dbReference type="ARBA" id="ARBA00022837"/>
    </source>
</evidence>
<evidence type="ECO:0000313" key="5">
    <source>
        <dbReference type="EMBL" id="MCC4620712.1"/>
    </source>
</evidence>
<keyword evidence="6" id="KW-1185">Reference proteome</keyword>
<dbReference type="Pfam" id="PF00353">
    <property type="entry name" value="HemolysinCabind"/>
    <property type="match status" value="6"/>
</dbReference>
<dbReference type="RefSeq" id="WP_053329584.1">
    <property type="nucleotide sequence ID" value="NZ_CAWLZN010000001.1"/>
</dbReference>
<keyword evidence="3" id="KW-0106">Calcium</keyword>
<dbReference type="SUPFAM" id="SSF49313">
    <property type="entry name" value="Cadherin-like"/>
    <property type="match status" value="1"/>
</dbReference>
<evidence type="ECO:0000259" key="4">
    <source>
        <dbReference type="SMART" id="SM00736"/>
    </source>
</evidence>
<evidence type="ECO:0000256" key="2">
    <source>
        <dbReference type="ARBA" id="ARBA00022525"/>
    </source>
</evidence>
<dbReference type="PANTHER" id="PTHR38340:SF1">
    <property type="entry name" value="S-LAYER PROTEIN"/>
    <property type="match status" value="1"/>
</dbReference>
<comment type="caution">
    <text evidence="5">The sequence shown here is derived from an EMBL/GenBank/DDBJ whole genome shotgun (WGS) entry which is preliminary data.</text>
</comment>
<protein>
    <submittedName>
        <fullName evidence="5">Ig domain-containing protein</fullName>
    </submittedName>
</protein>
<dbReference type="InterPro" id="IPR001343">
    <property type="entry name" value="Hemolysn_Ca-bd"/>
</dbReference>
<dbReference type="PRINTS" id="PR00313">
    <property type="entry name" value="CABNDNGRPT"/>
</dbReference>
<dbReference type="Pfam" id="PF05345">
    <property type="entry name" value="He_PIG"/>
    <property type="match status" value="1"/>
</dbReference>
<dbReference type="PANTHER" id="PTHR38340">
    <property type="entry name" value="S-LAYER PROTEIN"/>
    <property type="match status" value="1"/>
</dbReference>
<evidence type="ECO:0000313" key="6">
    <source>
        <dbReference type="Proteomes" id="UP001199206"/>
    </source>
</evidence>
<dbReference type="SUPFAM" id="SSF51120">
    <property type="entry name" value="beta-Roll"/>
    <property type="match status" value="6"/>
</dbReference>
<dbReference type="SMART" id="SM00736">
    <property type="entry name" value="CADG"/>
    <property type="match status" value="1"/>
</dbReference>
<organism evidence="5 6">
    <name type="scientific">Xanthomonas cassavae CFBP 4642</name>
    <dbReference type="NCBI Taxonomy" id="1219375"/>
    <lineage>
        <taxon>Bacteria</taxon>
        <taxon>Pseudomonadati</taxon>
        <taxon>Pseudomonadota</taxon>
        <taxon>Gammaproteobacteria</taxon>
        <taxon>Lysobacterales</taxon>
        <taxon>Lysobacteraceae</taxon>
        <taxon>Xanthomonas</taxon>
    </lineage>
</organism>
<dbReference type="Proteomes" id="UP001199206">
    <property type="component" value="Unassembled WGS sequence"/>
</dbReference>
<dbReference type="InterPro" id="IPR011049">
    <property type="entry name" value="Serralysin-like_metalloprot_C"/>
</dbReference>
<sequence>MAEHSRFAYLQNGQYIPRNLIGNDLANTISIAAPTGFYSHRDLSYLLDGKGGDDVLKGSDANEIYVVDSLGDVIVEPTVPGYNSIDTVRASISYSLAGLQSIENIELTADDTSATGDAGNNRLDGAMAYGANTLIGGGGDDVYAIDSLDTIVEDATGGMDTAIVMRMESRSFTVAEGRNVEVYRIDTSLNGNNTLRGSSERNMLSGNAAGNYIYGGAGNDELRSGGNSGSGYTDRLYGEEGDDLLVSGFGLTDLSGGVGDDEIVLALGKDSVFYGSGDGRDLIRLVDGSTGSGSGTILFSSEIRSQDVIWSRRDNDLVISFKGVSSDSITVRNYWAQSDAGDVVTGVIDEFYFRGEQSTRKGATLEQLRNAPPVANVYMQRTSVVMGSKFAYVLPADTFVDDEPLTYSVSNLPGWLTFDAATATFSGTPDSASQWNSTLTLTATDSFGQSAQALLSIDVMNRIDGTSAADALVGTDAPDIMYGLAGNDTLNGGLSADEMYGGLGDDVYTVDAYLDRVIEFAAEGSDLVNAYTDYDLTANVERLTLLGSAQYGNGNGLDNVITGNASANVLTGGDGNDTLVGNNGDDAIEGGSGNDTLNGGAGSDYMRGGEGNDTYVVASAGDVVEEWEAQGVDTVQSSIGYTLIDNVENLTLTGNSGLAGFGNGANNVLTGNSGTNTLTGYEGNDTLDGGAGNDTMLGGAGDDTYMVGATGDTVTERVDEDMDTVLSTISYTLGSNVENLSLSGTAAINGTGNAVANILAGNSGNNTLSALGGNDTLDGRSGTDTLTGGTGDDVYLFGHGYGIDTVVENDATAGNADIARFVSGVAYDQLWFKRPSGSNNLEVSVIGTSDKLVVKDWYLGEQYRVESIRTDDGAKLLYAADVQALVSAMAGMTAPPQGQTTLTASQRTALNPTFAKTWREQSVSARTLGSGLAVSLAAFDVGAMATTLSEGQNLVNAMAISDRFESGVFHGTDYVRQMDVMLR</sequence>
<feature type="domain" description="Dystroglycan-type cadherin-like" evidence="4">
    <location>
        <begin position="374"/>
        <end position="466"/>
    </location>
</feature>
<dbReference type="InterPro" id="IPR015919">
    <property type="entry name" value="Cadherin-like_sf"/>
</dbReference>
<accession>A0ABS8HGE7</accession>
<name>A0ABS8HGE7_9XANT</name>
<dbReference type="EMBL" id="JAJGQJ010000024">
    <property type="protein sequence ID" value="MCC4620712.1"/>
    <property type="molecule type" value="Genomic_DNA"/>
</dbReference>